<dbReference type="EMBL" id="JADBEM010000001">
    <property type="protein sequence ID" value="MBE1604086.1"/>
    <property type="molecule type" value="Genomic_DNA"/>
</dbReference>
<comment type="caution">
    <text evidence="3">The sequence shown here is derived from an EMBL/GenBank/DDBJ whole genome shotgun (WGS) entry which is preliminary data.</text>
</comment>
<feature type="transmembrane region" description="Helical" evidence="2">
    <location>
        <begin position="112"/>
        <end position="133"/>
    </location>
</feature>
<feature type="compositionally biased region" description="Basic residues" evidence="1">
    <location>
        <begin position="239"/>
        <end position="248"/>
    </location>
</feature>
<dbReference type="InterPro" id="IPR036259">
    <property type="entry name" value="MFS_trans_sf"/>
</dbReference>
<feature type="region of interest" description="Disordered" evidence="1">
    <location>
        <begin position="132"/>
        <end position="171"/>
    </location>
</feature>
<keyword evidence="2" id="KW-0472">Membrane</keyword>
<name>A0A927MNR8_9ACTN</name>
<feature type="transmembrane region" description="Helical" evidence="2">
    <location>
        <begin position="88"/>
        <end position="106"/>
    </location>
</feature>
<organism evidence="3 4">
    <name type="scientific">Actinopolymorpha pittospori</name>
    <dbReference type="NCBI Taxonomy" id="648752"/>
    <lineage>
        <taxon>Bacteria</taxon>
        <taxon>Bacillati</taxon>
        <taxon>Actinomycetota</taxon>
        <taxon>Actinomycetes</taxon>
        <taxon>Propionibacteriales</taxon>
        <taxon>Actinopolymorphaceae</taxon>
        <taxon>Actinopolymorpha</taxon>
    </lineage>
</organism>
<feature type="compositionally biased region" description="Basic residues" evidence="1">
    <location>
        <begin position="161"/>
        <end position="171"/>
    </location>
</feature>
<feature type="compositionally biased region" description="Low complexity" evidence="1">
    <location>
        <begin position="197"/>
        <end position="206"/>
    </location>
</feature>
<keyword evidence="2" id="KW-0812">Transmembrane</keyword>
<evidence type="ECO:0000313" key="3">
    <source>
        <dbReference type="EMBL" id="MBE1604086.1"/>
    </source>
</evidence>
<dbReference type="AlphaFoldDB" id="A0A927MNR8"/>
<dbReference type="Proteomes" id="UP000638648">
    <property type="component" value="Unassembled WGS sequence"/>
</dbReference>
<feature type="transmembrane region" description="Helical" evidence="2">
    <location>
        <begin position="24"/>
        <end position="50"/>
    </location>
</feature>
<keyword evidence="4" id="KW-1185">Reference proteome</keyword>
<evidence type="ECO:0000256" key="2">
    <source>
        <dbReference type="SAM" id="Phobius"/>
    </source>
</evidence>
<protein>
    <submittedName>
        <fullName evidence="3">MFS family permease</fullName>
    </submittedName>
</protein>
<gene>
    <name evidence="3" type="ORF">HEB94_000934</name>
</gene>
<accession>A0A927MNR8</accession>
<reference evidence="3" key="1">
    <citation type="submission" date="2020-10" db="EMBL/GenBank/DDBJ databases">
        <title>Sequencing the genomes of 1000 actinobacteria strains.</title>
        <authorList>
            <person name="Klenk H.-P."/>
        </authorList>
    </citation>
    <scope>NUCLEOTIDE SEQUENCE</scope>
    <source>
        <strain evidence="3">DSM 45354</strain>
    </source>
</reference>
<dbReference type="SUPFAM" id="SSF103473">
    <property type="entry name" value="MFS general substrate transporter"/>
    <property type="match status" value="1"/>
</dbReference>
<proteinExistence type="predicted"/>
<evidence type="ECO:0000313" key="4">
    <source>
        <dbReference type="Proteomes" id="UP000638648"/>
    </source>
</evidence>
<feature type="region of interest" description="Disordered" evidence="1">
    <location>
        <begin position="197"/>
        <end position="248"/>
    </location>
</feature>
<keyword evidence="2" id="KW-1133">Transmembrane helix</keyword>
<sequence>MQGSRVTTGVGTGRTRSVLKELTFLRLWSGATASGLATWTRAFVLGLGVLDRTLTAWAPGLVLAARTLGFLAAVAVGGVLSDRYSRRAVVLWAGLAAAAGSPLIAAGVGRSVWLMIVAAVIVGLRTGRLPASLPGADRRGRRRRAPAAGQHGDDAGGTCHHSGRAGTRHAAQRIPGYDGASSWYWSAVAGRRARISARAARGSGRASARRLGRRIRRRGSRGPPASVVPGRVGRVDSSHRHRLCRDRG</sequence>
<feature type="compositionally biased region" description="Basic residues" evidence="1">
    <location>
        <begin position="207"/>
        <end position="220"/>
    </location>
</feature>
<evidence type="ECO:0000256" key="1">
    <source>
        <dbReference type="SAM" id="MobiDB-lite"/>
    </source>
</evidence>
<dbReference type="Gene3D" id="1.20.1250.20">
    <property type="entry name" value="MFS general substrate transporter like domains"/>
    <property type="match status" value="1"/>
</dbReference>
<feature type="transmembrane region" description="Helical" evidence="2">
    <location>
        <begin position="56"/>
        <end position="76"/>
    </location>
</feature>